<comment type="caution">
    <text evidence="4">The sequence shown here is derived from an EMBL/GenBank/DDBJ whole genome shotgun (WGS) entry which is preliminary data.</text>
</comment>
<name>A0ABV9Y697_9PSEU</name>
<dbReference type="EMBL" id="JBHSJB010000027">
    <property type="protein sequence ID" value="MFC5057162.1"/>
    <property type="molecule type" value="Genomic_DNA"/>
</dbReference>
<dbReference type="GO" id="GO:0016491">
    <property type="term" value="F:oxidoreductase activity"/>
    <property type="evidence" value="ECO:0007669"/>
    <property type="project" value="UniProtKB-KW"/>
</dbReference>
<organism evidence="4 5">
    <name type="scientific">Saccharothrix xinjiangensis</name>
    <dbReference type="NCBI Taxonomy" id="204798"/>
    <lineage>
        <taxon>Bacteria</taxon>
        <taxon>Bacillati</taxon>
        <taxon>Actinomycetota</taxon>
        <taxon>Actinomycetes</taxon>
        <taxon>Pseudonocardiales</taxon>
        <taxon>Pseudonocardiaceae</taxon>
        <taxon>Saccharothrix</taxon>
    </lineage>
</organism>
<dbReference type="PANTHER" id="PTHR30466:SF11">
    <property type="entry name" value="FLAVIN-DEPENDENT MONOOXYGENASE, REDUCTASE SUBUNIT HSAB"/>
    <property type="match status" value="1"/>
</dbReference>
<feature type="domain" description="Flavin reductase like" evidence="3">
    <location>
        <begin position="17"/>
        <end position="165"/>
    </location>
</feature>
<dbReference type="RefSeq" id="WP_344043435.1">
    <property type="nucleotide sequence ID" value="NZ_BAAAKE010000045.1"/>
</dbReference>
<dbReference type="EC" id="1.-.-.-" evidence="4"/>
<dbReference type="SUPFAM" id="SSF50475">
    <property type="entry name" value="FMN-binding split barrel"/>
    <property type="match status" value="1"/>
</dbReference>
<accession>A0ABV9Y697</accession>
<comment type="similarity">
    <text evidence="1">Belongs to the non-flavoprotein flavin reductase family.</text>
</comment>
<dbReference type="Proteomes" id="UP001595833">
    <property type="component" value="Unassembled WGS sequence"/>
</dbReference>
<gene>
    <name evidence="4" type="ORF">ACFPFM_25875</name>
</gene>
<dbReference type="InterPro" id="IPR002563">
    <property type="entry name" value="Flavin_Rdtase-like_dom"/>
</dbReference>
<evidence type="ECO:0000259" key="3">
    <source>
        <dbReference type="SMART" id="SM00903"/>
    </source>
</evidence>
<evidence type="ECO:0000313" key="4">
    <source>
        <dbReference type="EMBL" id="MFC5057162.1"/>
    </source>
</evidence>
<protein>
    <submittedName>
        <fullName evidence="4">Flavin reductase family protein</fullName>
        <ecNumber evidence="4">1.-.-.-</ecNumber>
    </submittedName>
</protein>
<evidence type="ECO:0000256" key="1">
    <source>
        <dbReference type="ARBA" id="ARBA00008898"/>
    </source>
</evidence>
<dbReference type="SMART" id="SM00903">
    <property type="entry name" value="Flavin_Reduct"/>
    <property type="match status" value="1"/>
</dbReference>
<keyword evidence="2 4" id="KW-0560">Oxidoreductase</keyword>
<sequence>MSTAVEPDLGRRFRHAAGRFPTGVTVLSTVEDGRPCGMTVSSFTSVSLDPLLVLVSLGNGSRTCERIRRSGVFAVTVLADAQQEVARWFAGRARPDGAVAFDGIPWRPAPHSSAPILTDGVSFFDCEVEQVHAAGDHAVVIGAVRAFDVLSDRPPLLFVRSRFGRLTE</sequence>
<dbReference type="InterPro" id="IPR012349">
    <property type="entry name" value="Split_barrel_FMN-bd"/>
</dbReference>
<dbReference type="PANTHER" id="PTHR30466">
    <property type="entry name" value="FLAVIN REDUCTASE"/>
    <property type="match status" value="1"/>
</dbReference>
<keyword evidence="5" id="KW-1185">Reference proteome</keyword>
<reference evidence="5" key="1">
    <citation type="journal article" date="2019" name="Int. J. Syst. Evol. Microbiol.">
        <title>The Global Catalogue of Microorganisms (GCM) 10K type strain sequencing project: providing services to taxonomists for standard genome sequencing and annotation.</title>
        <authorList>
            <consortium name="The Broad Institute Genomics Platform"/>
            <consortium name="The Broad Institute Genome Sequencing Center for Infectious Disease"/>
            <person name="Wu L."/>
            <person name="Ma J."/>
        </authorList>
    </citation>
    <scope>NUCLEOTIDE SEQUENCE [LARGE SCALE GENOMIC DNA]</scope>
    <source>
        <strain evidence="5">KCTC 12848</strain>
    </source>
</reference>
<dbReference type="InterPro" id="IPR050268">
    <property type="entry name" value="NADH-dep_flavin_reductase"/>
</dbReference>
<dbReference type="Gene3D" id="2.30.110.10">
    <property type="entry name" value="Electron Transport, Fmn-binding Protein, Chain A"/>
    <property type="match status" value="1"/>
</dbReference>
<dbReference type="Pfam" id="PF01613">
    <property type="entry name" value="Flavin_Reduct"/>
    <property type="match status" value="1"/>
</dbReference>
<evidence type="ECO:0000256" key="2">
    <source>
        <dbReference type="ARBA" id="ARBA00023002"/>
    </source>
</evidence>
<proteinExistence type="inferred from homology"/>
<evidence type="ECO:0000313" key="5">
    <source>
        <dbReference type="Proteomes" id="UP001595833"/>
    </source>
</evidence>